<protein>
    <recommendedName>
        <fullName evidence="2">Protein kinase domain-containing protein</fullName>
    </recommendedName>
</protein>
<evidence type="ECO:0000259" key="2">
    <source>
        <dbReference type="PROSITE" id="PS50011"/>
    </source>
</evidence>
<feature type="region of interest" description="Disordered" evidence="1">
    <location>
        <begin position="89"/>
        <end position="111"/>
    </location>
</feature>
<dbReference type="PROSITE" id="PS00108">
    <property type="entry name" value="PROTEIN_KINASE_ST"/>
    <property type="match status" value="1"/>
</dbReference>
<dbReference type="InterPro" id="IPR048330">
    <property type="entry name" value="PcRGLX/YetA_2nd"/>
</dbReference>
<dbReference type="PROSITE" id="PS50011">
    <property type="entry name" value="PROTEIN_KINASE_DOM"/>
    <property type="match status" value="1"/>
</dbReference>
<reference evidence="3" key="1">
    <citation type="submission" date="2021-02" db="EMBL/GenBank/DDBJ databases">
        <title>Psilocybe cubensis genome.</title>
        <authorList>
            <person name="Mckernan K.J."/>
            <person name="Crawford S."/>
            <person name="Trippe A."/>
            <person name="Kane L.T."/>
            <person name="Mclaughlin S."/>
        </authorList>
    </citation>
    <scope>NUCLEOTIDE SEQUENCE [LARGE SCALE GENOMIC DNA]</scope>
    <source>
        <strain evidence="3">MGC-MH-2018</strain>
    </source>
</reference>
<sequence>MSPSSKSIDAAGVDVRWLDGAAPNTLPAGNAFGIPWAQGAIDRTTPISAIGESGGIPVQSWPLAYWPDGSLKWTGHAIGTDSLSNIGNGFSIAPGTPTEPKSPVSVQTGSDGSVTMSTGNFSATFLSTGTTIVSSLSLSGNKLAQNGQLVLQLQNAPDPDFSASSTTAAIGSVVQPASIQKMLGRVDNLTVEQSGPVRGVIKVSGQYTTGSNEGHADFLPFTVRFYLASGATTIRAVHFFIFDGDQQKDFIKGLGFQFSTPMSDLLHDRHVRFMNTLPPITTSPAPPSQPAIPGVWGEPIRVVSGLRRDATAAVLDPQFNGLLTPPVSTWPTTVSSELDMLAVWSDYSLEQLSSEHFQIYKRTDKGDAVSWLRATGSGSGRRAAGLGYVGGASGGGVAFAIKDFWQGAPRSLDIRGAGTDTATTTLWAYSPKAPAMDMRHYDTVPHGLDLAYEDVGDPDPNPIGVGRSYEFSLQLFGATPSRQTLSQLAVVHTKIPQLVCTPEFYASQKLFGGRWNVPDTSTTGAAALEKRKSDLLDFYVAEPDQRQFYGFWHYGDIMHTYDQTRHDWRYDVGGYAWDNGELSSDLWLWMSFLRTGRADIFRMAHAMTRHLSEVDFHHIGPFAGLGSRHNVSHWGDGAKEARVAGSTVKRPFYYLTTDELVGDLMDYSLQAGQTIMTWDPLRKVLPPPPSQGPGRLRIGPDWTTLAGNWFTKWERTNDSTWRDLIKTGMNDIGRFQYGLFTGNGTAVGWNADTAHMVDEGGEGDGSYSLVMIFGGGEFLMEAMDIITDEPEFDAAWLDFCRLYNGSDADKIARYGKTFASKDFPQYYAKLQAYAGERLKNTALKQAAWDIINKNTVGIWEPVQTIGGTDVLSEITEIPNLNTNDAGQLSLSEYAVLAIAPELAPNSIRLAALSSRSDIWDGSTTAGDEEEGFNKASRKKTRNVPHTIPPISLSNTCKSWDSVERAQLLDNYHPQYSYAQFYPEHRDDLNLQLAECLGDRFTAITSVIYSLFASILQDKDRYDALLSYRGDSAQQILDLLQMVTLHSHYSLSFIKLETQLLDCPEANAATKKSLLVTLAKLSSRTGLHPRCFILTGILRGSSPLVSGAFGDIWKGDFNGRPVCLKVIKMYADSSKEKWVKTFSKEAILWSHVSHPNVLPFYGIFHLDEIHGRMCLVSPWMDRGNINEYLIQNPSVCRLFLTLDIAQGLVYLHEQGIVHGDIKGANILVTESGRACLADFGLSRFQDGAELSGSQSGSTSFLGGTTRWQAPELLDPKVEHPQLTKESDVYAYACVLYEIYVGRVPFFEYMRDVTVIYKIGQGKKPSCPPPDSQSFSIWGLTDQLWSLMEQCWEKDAQTRPSIFEIMLGIENICSSLSDPRTTDDWEERSASRFRNSIYRSDRLSIHVLETVLSWI</sequence>
<dbReference type="EMBL" id="JAFIQS010000014">
    <property type="protein sequence ID" value="KAG5163599.1"/>
    <property type="molecule type" value="Genomic_DNA"/>
</dbReference>
<proteinExistence type="predicted"/>
<organism evidence="3">
    <name type="scientific">Psilocybe cubensis</name>
    <name type="common">Psychedelic mushroom</name>
    <name type="synonym">Stropharia cubensis</name>
    <dbReference type="NCBI Taxonomy" id="181762"/>
    <lineage>
        <taxon>Eukaryota</taxon>
        <taxon>Fungi</taxon>
        <taxon>Dikarya</taxon>
        <taxon>Basidiomycota</taxon>
        <taxon>Agaricomycotina</taxon>
        <taxon>Agaricomycetes</taxon>
        <taxon>Agaricomycetidae</taxon>
        <taxon>Agaricales</taxon>
        <taxon>Agaricineae</taxon>
        <taxon>Strophariaceae</taxon>
        <taxon>Psilocybe</taxon>
    </lineage>
</organism>
<evidence type="ECO:0000313" key="3">
    <source>
        <dbReference type="EMBL" id="KAG5163599.1"/>
    </source>
</evidence>
<dbReference type="Pfam" id="PF07714">
    <property type="entry name" value="PK_Tyr_Ser-Thr"/>
    <property type="match status" value="1"/>
</dbReference>
<dbReference type="Pfam" id="PF19501">
    <property type="entry name" value="PcRGLX_1st"/>
    <property type="match status" value="1"/>
</dbReference>
<dbReference type="Pfam" id="PF21346">
    <property type="entry name" value="PcRGLX_3rd"/>
    <property type="match status" value="1"/>
</dbReference>
<dbReference type="Pfam" id="PF21345">
    <property type="entry name" value="PcRGLX_2nd"/>
    <property type="match status" value="1"/>
</dbReference>
<dbReference type="SMART" id="SM00220">
    <property type="entry name" value="S_TKc"/>
    <property type="match status" value="1"/>
</dbReference>
<feature type="domain" description="Protein kinase" evidence="2">
    <location>
        <begin position="1097"/>
        <end position="1370"/>
    </location>
</feature>
<gene>
    <name evidence="3" type="ORF">JR316_011379</name>
</gene>
<dbReference type="PANTHER" id="PTHR40081">
    <property type="entry name" value="CONCANAVALIN A-LIKE LECTIN/GLUCANASE"/>
    <property type="match status" value="1"/>
</dbReference>
<dbReference type="GO" id="GO:0005524">
    <property type="term" value="F:ATP binding"/>
    <property type="evidence" value="ECO:0007669"/>
    <property type="project" value="InterPro"/>
</dbReference>
<dbReference type="InterPro" id="IPR001245">
    <property type="entry name" value="Ser-Thr/Tyr_kinase_cat_dom"/>
</dbReference>
<dbReference type="GO" id="GO:0004672">
    <property type="term" value="F:protein kinase activity"/>
    <property type="evidence" value="ECO:0007669"/>
    <property type="project" value="InterPro"/>
</dbReference>
<dbReference type="InterPro" id="IPR048329">
    <property type="entry name" value="PcRGLX_1st"/>
</dbReference>
<dbReference type="InterPro" id="IPR045793">
    <property type="entry name" value="PcRGLX/YetA-like"/>
</dbReference>
<name>A0A8H7XPS3_PSICU</name>
<dbReference type="SUPFAM" id="SSF56112">
    <property type="entry name" value="Protein kinase-like (PK-like)"/>
    <property type="match status" value="1"/>
</dbReference>
<dbReference type="PANTHER" id="PTHR40081:SF1">
    <property type="entry name" value="TAT PATHWAY SIGNAL SEQUENCE DOMAIN PROTEIN"/>
    <property type="match status" value="1"/>
</dbReference>
<evidence type="ECO:0000256" key="1">
    <source>
        <dbReference type="SAM" id="MobiDB-lite"/>
    </source>
</evidence>
<dbReference type="InterPro" id="IPR008271">
    <property type="entry name" value="Ser/Thr_kinase_AS"/>
</dbReference>
<dbReference type="InterPro" id="IPR011009">
    <property type="entry name" value="Kinase-like_dom_sf"/>
</dbReference>
<feature type="region of interest" description="Disordered" evidence="1">
    <location>
        <begin position="920"/>
        <end position="944"/>
    </location>
</feature>
<dbReference type="InterPro" id="IPR048331">
    <property type="entry name" value="PcRGLX/YetA_3rd"/>
</dbReference>
<comment type="caution">
    <text evidence="3">The sequence shown here is derived from an EMBL/GenBank/DDBJ whole genome shotgun (WGS) entry which is preliminary data.</text>
</comment>
<dbReference type="Gene3D" id="1.10.510.10">
    <property type="entry name" value="Transferase(Phosphotransferase) domain 1"/>
    <property type="match status" value="1"/>
</dbReference>
<accession>A0A8H7XPS3</accession>
<dbReference type="InterPro" id="IPR000719">
    <property type="entry name" value="Prot_kinase_dom"/>
</dbReference>